<comment type="pathway">
    <text evidence="1">Secondary metabolite biosynthesis.</text>
</comment>
<dbReference type="PRINTS" id="PR00420">
    <property type="entry name" value="RNGMNOXGNASE"/>
</dbReference>
<dbReference type="SUPFAM" id="SSF54373">
    <property type="entry name" value="FAD-linked reductases, C-terminal domain"/>
    <property type="match status" value="1"/>
</dbReference>
<gene>
    <name evidence="8" type="ORF">JX265_003245</name>
</gene>
<name>A0A9Q0AQ20_9PEZI</name>
<protein>
    <recommendedName>
        <fullName evidence="7">FAD-binding domain-containing protein</fullName>
    </recommendedName>
</protein>
<evidence type="ECO:0000256" key="2">
    <source>
        <dbReference type="ARBA" id="ARBA00007992"/>
    </source>
</evidence>
<comment type="similarity">
    <text evidence="2">Belongs to the paxM FAD-dependent monooxygenase family.</text>
</comment>
<evidence type="ECO:0000313" key="9">
    <source>
        <dbReference type="Proteomes" id="UP000829685"/>
    </source>
</evidence>
<dbReference type="EMBL" id="JAFIMR010000005">
    <property type="protein sequence ID" value="KAI1879068.1"/>
    <property type="molecule type" value="Genomic_DNA"/>
</dbReference>
<dbReference type="PANTHER" id="PTHR13789:SF236">
    <property type="entry name" value="MONOOXYGENASE, PUTATIVE (AFU_ORTHOLOGUE AFUA_6G12060)-RELATED"/>
    <property type="match status" value="1"/>
</dbReference>
<keyword evidence="6" id="KW-0503">Monooxygenase</keyword>
<proteinExistence type="inferred from homology"/>
<keyword evidence="3" id="KW-0285">Flavoprotein</keyword>
<evidence type="ECO:0000256" key="1">
    <source>
        <dbReference type="ARBA" id="ARBA00005179"/>
    </source>
</evidence>
<keyword evidence="9" id="KW-1185">Reference proteome</keyword>
<organism evidence="8 9">
    <name type="scientific">Neoarthrinium moseri</name>
    <dbReference type="NCBI Taxonomy" id="1658444"/>
    <lineage>
        <taxon>Eukaryota</taxon>
        <taxon>Fungi</taxon>
        <taxon>Dikarya</taxon>
        <taxon>Ascomycota</taxon>
        <taxon>Pezizomycotina</taxon>
        <taxon>Sordariomycetes</taxon>
        <taxon>Xylariomycetidae</taxon>
        <taxon>Amphisphaeriales</taxon>
        <taxon>Apiosporaceae</taxon>
        <taxon>Neoarthrinium</taxon>
    </lineage>
</organism>
<evidence type="ECO:0000259" key="7">
    <source>
        <dbReference type="Pfam" id="PF01494"/>
    </source>
</evidence>
<dbReference type="PANTHER" id="PTHR13789">
    <property type="entry name" value="MONOOXYGENASE"/>
    <property type="match status" value="1"/>
</dbReference>
<dbReference type="SUPFAM" id="SSF51905">
    <property type="entry name" value="FAD/NAD(P)-binding domain"/>
    <property type="match status" value="1"/>
</dbReference>
<dbReference type="GO" id="GO:0071949">
    <property type="term" value="F:FAD binding"/>
    <property type="evidence" value="ECO:0007669"/>
    <property type="project" value="InterPro"/>
</dbReference>
<keyword evidence="5" id="KW-0560">Oxidoreductase</keyword>
<dbReference type="InterPro" id="IPR050493">
    <property type="entry name" value="FAD-dep_Monooxygenase_BioMet"/>
</dbReference>
<evidence type="ECO:0000256" key="3">
    <source>
        <dbReference type="ARBA" id="ARBA00022630"/>
    </source>
</evidence>
<dbReference type="Proteomes" id="UP000829685">
    <property type="component" value="Unassembled WGS sequence"/>
</dbReference>
<dbReference type="InterPro" id="IPR002938">
    <property type="entry name" value="FAD-bd"/>
</dbReference>
<evidence type="ECO:0000256" key="6">
    <source>
        <dbReference type="ARBA" id="ARBA00023033"/>
    </source>
</evidence>
<reference evidence="8" key="1">
    <citation type="submission" date="2021-03" db="EMBL/GenBank/DDBJ databases">
        <title>Revisited historic fungal species revealed as producer of novel bioactive compounds through whole genome sequencing and comparative genomics.</title>
        <authorList>
            <person name="Vignolle G.A."/>
            <person name="Hochenegger N."/>
            <person name="Mach R.L."/>
            <person name="Mach-Aigner A.R."/>
            <person name="Javad Rahimi M."/>
            <person name="Salim K.A."/>
            <person name="Chan C.M."/>
            <person name="Lim L.B.L."/>
            <person name="Cai F."/>
            <person name="Druzhinina I.S."/>
            <person name="U'Ren J.M."/>
            <person name="Derntl C."/>
        </authorList>
    </citation>
    <scope>NUCLEOTIDE SEQUENCE</scope>
    <source>
        <strain evidence="8">TUCIM 5799</strain>
    </source>
</reference>
<evidence type="ECO:0000256" key="5">
    <source>
        <dbReference type="ARBA" id="ARBA00023002"/>
    </source>
</evidence>
<dbReference type="GO" id="GO:0004497">
    <property type="term" value="F:monooxygenase activity"/>
    <property type="evidence" value="ECO:0007669"/>
    <property type="project" value="UniProtKB-KW"/>
</dbReference>
<dbReference type="InterPro" id="IPR036188">
    <property type="entry name" value="FAD/NAD-bd_sf"/>
</dbReference>
<keyword evidence="4" id="KW-0274">FAD</keyword>
<dbReference type="Gene3D" id="3.50.50.60">
    <property type="entry name" value="FAD/NAD(P)-binding domain"/>
    <property type="match status" value="1"/>
</dbReference>
<dbReference type="AlphaFoldDB" id="A0A9Q0AQ20"/>
<comment type="caution">
    <text evidence="8">The sequence shown here is derived from an EMBL/GenBank/DDBJ whole genome shotgun (WGS) entry which is preliminary data.</text>
</comment>
<feature type="domain" description="FAD-binding" evidence="7">
    <location>
        <begin position="13"/>
        <end position="366"/>
    </location>
</feature>
<dbReference type="Pfam" id="PF01494">
    <property type="entry name" value="FAD_binding_3"/>
    <property type="match status" value="1"/>
</dbReference>
<evidence type="ECO:0000256" key="4">
    <source>
        <dbReference type="ARBA" id="ARBA00022827"/>
    </source>
</evidence>
<accession>A0A9Q0AQ20</accession>
<sequence length="421" mass="47092">MSSFPRLPPSGITVIIVGAGFAGLGAAIECDRKGHSVILLEKSDEIEQLQRVGDIISFDPNASQLLKRWPGVWEALWPITRHAEVFDMHAWTGELLTQQSFKWENENWGPRLSGHRGEMHAAIYRHAKDRGIDIRLGSRVTDYFETDEEAGVVVNGQRLAADVVFAAEGVRSPGRKLVLGFEDKPLSSGYAVYRAWFPAERLRNNDITKHLVSNGDWMGGWVGPDLHFLCSCLKDGNDFNWAYTHKDLADIDESWQFPGTVEEALANLDGWSPVVREIVKATPDGRLIDHKLVYRDTLPTFTSPKARIALIGDAAHPFLPTSIQGAGQALEDGVTLAITLELSGKGKVPQAVKAYEKIRYDRVKEAQAQGVRTRERWHKADWDEVRKDPTRLHLVREAWLLDFDAEKHAYAVFGDVVKGAL</sequence>
<evidence type="ECO:0000313" key="8">
    <source>
        <dbReference type="EMBL" id="KAI1879068.1"/>
    </source>
</evidence>